<dbReference type="RefSeq" id="WP_161694073.1">
    <property type="nucleotide sequence ID" value="NZ_JAAAMU010000001.1"/>
</dbReference>
<dbReference type="PROSITE" id="PS00905">
    <property type="entry name" value="GTP1_OBG"/>
    <property type="match status" value="1"/>
</dbReference>
<keyword evidence="3 9" id="KW-0963">Cytoplasm</keyword>
<dbReference type="InterPro" id="IPR006074">
    <property type="entry name" value="GTP1-OBG_CS"/>
</dbReference>
<dbReference type="GO" id="GO:0000287">
    <property type="term" value="F:magnesium ion binding"/>
    <property type="evidence" value="ECO:0007669"/>
    <property type="project" value="InterPro"/>
</dbReference>
<comment type="subunit">
    <text evidence="9">Monomer.</text>
</comment>
<gene>
    <name evidence="13" type="primary">obgE</name>
    <name evidence="9" type="synonym">obg</name>
    <name evidence="13" type="ORF">GT003_02625</name>
</gene>
<dbReference type="AlphaFoldDB" id="A0A7X4YLY8"/>
<feature type="binding site" evidence="9">
    <location>
        <begin position="165"/>
        <end position="172"/>
    </location>
    <ligand>
        <name>GTP</name>
        <dbReference type="ChEBI" id="CHEBI:37565"/>
    </ligand>
</feature>
<dbReference type="EMBL" id="JAAAMU010000001">
    <property type="protein sequence ID" value="NBC67884.1"/>
    <property type="molecule type" value="Genomic_DNA"/>
</dbReference>
<dbReference type="InterPro" id="IPR006073">
    <property type="entry name" value="GTP-bd"/>
</dbReference>
<dbReference type="PROSITE" id="PS51883">
    <property type="entry name" value="OBG"/>
    <property type="match status" value="1"/>
</dbReference>
<evidence type="ECO:0000313" key="14">
    <source>
        <dbReference type="Proteomes" id="UP000558113"/>
    </source>
</evidence>
<evidence type="ECO:0000256" key="1">
    <source>
        <dbReference type="ARBA" id="ARBA00001946"/>
    </source>
</evidence>
<dbReference type="PROSITE" id="PS51881">
    <property type="entry name" value="OCT"/>
    <property type="match status" value="1"/>
</dbReference>
<name>A0A7X4YLY8_9BACL</name>
<evidence type="ECO:0000256" key="2">
    <source>
        <dbReference type="ARBA" id="ARBA00007699"/>
    </source>
</evidence>
<comment type="function">
    <text evidence="9">An essential GTPase which binds GTP, GDP and possibly (p)ppGpp with moderate affinity, with high nucleotide exchange rates and a fairly low GTP hydrolysis rate. Plays a role in control of the cell cycle, stress response, ribosome biogenesis and in those bacteria that undergo differentiation, in morphogenesis control.</text>
</comment>
<keyword evidence="8 9" id="KW-0342">GTP-binding</keyword>
<evidence type="ECO:0000256" key="5">
    <source>
        <dbReference type="ARBA" id="ARBA00022741"/>
    </source>
</evidence>
<keyword evidence="7 9" id="KW-0460">Magnesium</keyword>
<dbReference type="InterPro" id="IPR031167">
    <property type="entry name" value="G_OBG"/>
</dbReference>
<feature type="binding site" evidence="9">
    <location>
        <begin position="322"/>
        <end position="324"/>
    </location>
    <ligand>
        <name>GTP</name>
        <dbReference type="ChEBI" id="CHEBI:37565"/>
    </ligand>
</feature>
<feature type="binding site" evidence="9">
    <location>
        <begin position="212"/>
        <end position="215"/>
    </location>
    <ligand>
        <name>GTP</name>
        <dbReference type="ChEBI" id="CHEBI:37565"/>
    </ligand>
</feature>
<evidence type="ECO:0000256" key="3">
    <source>
        <dbReference type="ARBA" id="ARBA00022490"/>
    </source>
</evidence>
<dbReference type="NCBIfam" id="NF008956">
    <property type="entry name" value="PRK12299.1"/>
    <property type="match status" value="1"/>
</dbReference>
<accession>A0A7X4YLY8</accession>
<evidence type="ECO:0000256" key="9">
    <source>
        <dbReference type="HAMAP-Rule" id="MF_01454"/>
    </source>
</evidence>
<dbReference type="PROSITE" id="PS51710">
    <property type="entry name" value="G_OBG"/>
    <property type="match status" value="1"/>
</dbReference>
<dbReference type="NCBIfam" id="NF008954">
    <property type="entry name" value="PRK12296.1"/>
    <property type="match status" value="1"/>
</dbReference>
<dbReference type="Pfam" id="PF01926">
    <property type="entry name" value="MMR_HSR1"/>
    <property type="match status" value="1"/>
</dbReference>
<comment type="caution">
    <text evidence="13">The sequence shown here is derived from an EMBL/GenBank/DDBJ whole genome shotgun (WGS) entry which is preliminary data.</text>
</comment>
<dbReference type="SUPFAM" id="SSF102741">
    <property type="entry name" value="Obg GTP-binding protein C-terminal domain"/>
    <property type="match status" value="1"/>
</dbReference>
<dbReference type="NCBIfam" id="TIGR02729">
    <property type="entry name" value="Obg_CgtA"/>
    <property type="match status" value="1"/>
</dbReference>
<dbReference type="CDD" id="cd01898">
    <property type="entry name" value="Obg"/>
    <property type="match status" value="1"/>
</dbReference>
<dbReference type="FunFam" id="2.70.210.12:FF:000001">
    <property type="entry name" value="GTPase Obg"/>
    <property type="match status" value="1"/>
</dbReference>
<feature type="binding site" evidence="9">
    <location>
        <position position="172"/>
    </location>
    <ligand>
        <name>Mg(2+)</name>
        <dbReference type="ChEBI" id="CHEBI:18420"/>
    </ligand>
</feature>
<evidence type="ECO:0000256" key="4">
    <source>
        <dbReference type="ARBA" id="ARBA00022723"/>
    </source>
</evidence>
<feature type="binding site" evidence="9">
    <location>
        <begin position="282"/>
        <end position="285"/>
    </location>
    <ligand>
        <name>GTP</name>
        <dbReference type="ChEBI" id="CHEBI:37565"/>
    </ligand>
</feature>
<evidence type="ECO:0000256" key="7">
    <source>
        <dbReference type="ARBA" id="ARBA00022842"/>
    </source>
</evidence>
<feature type="binding site" evidence="9">
    <location>
        <begin position="190"/>
        <end position="194"/>
    </location>
    <ligand>
        <name>GTP</name>
        <dbReference type="ChEBI" id="CHEBI:37565"/>
    </ligand>
</feature>
<dbReference type="InterPro" id="IPR015349">
    <property type="entry name" value="OCT_dom"/>
</dbReference>
<protein>
    <recommendedName>
        <fullName evidence="9">GTPase Obg</fullName>
        <ecNumber evidence="9">3.6.5.-</ecNumber>
    </recommendedName>
    <alternativeName>
        <fullName evidence="9">GTP-binding protein Obg</fullName>
    </alternativeName>
</protein>
<feature type="binding site" evidence="9">
    <location>
        <position position="192"/>
    </location>
    <ligand>
        <name>Mg(2+)</name>
        <dbReference type="ChEBI" id="CHEBI:18420"/>
    </ligand>
</feature>
<dbReference type="PRINTS" id="PR00326">
    <property type="entry name" value="GTP1OBG"/>
</dbReference>
<dbReference type="SUPFAM" id="SSF52540">
    <property type="entry name" value="P-loop containing nucleoside triphosphate hydrolases"/>
    <property type="match status" value="1"/>
</dbReference>
<keyword evidence="6 9" id="KW-0378">Hydrolase</keyword>
<dbReference type="Gene3D" id="3.30.300.350">
    <property type="entry name" value="GTP-binding protein OBG, C-terminal domain"/>
    <property type="match status" value="1"/>
</dbReference>
<dbReference type="Pfam" id="PF01018">
    <property type="entry name" value="GTP1_OBG"/>
    <property type="match status" value="1"/>
</dbReference>
<dbReference type="InterPro" id="IPR045086">
    <property type="entry name" value="OBG_GTPase"/>
</dbReference>
<dbReference type="Proteomes" id="UP000558113">
    <property type="component" value="Unassembled WGS sequence"/>
</dbReference>
<dbReference type="InterPro" id="IPR027417">
    <property type="entry name" value="P-loop_NTPase"/>
</dbReference>
<dbReference type="HAMAP" id="MF_01454">
    <property type="entry name" value="GTPase_Obg"/>
    <property type="match status" value="1"/>
</dbReference>
<dbReference type="PANTHER" id="PTHR11702">
    <property type="entry name" value="DEVELOPMENTALLY REGULATED GTP-BINDING PROTEIN-RELATED"/>
    <property type="match status" value="1"/>
</dbReference>
<reference evidence="13 14" key="1">
    <citation type="submission" date="2020-01" db="EMBL/GenBank/DDBJ databases">
        <title>Paenibacillus soybeanensis sp. nov. isolated from the nodules of soybean (Glycine max(L.) Merr).</title>
        <authorList>
            <person name="Wang H."/>
        </authorList>
    </citation>
    <scope>NUCLEOTIDE SEQUENCE [LARGE SCALE GENOMIC DNA]</scope>
    <source>
        <strain evidence="13 14">DSM 23054</strain>
    </source>
</reference>
<evidence type="ECO:0000313" key="13">
    <source>
        <dbReference type="EMBL" id="NBC67884.1"/>
    </source>
</evidence>
<evidence type="ECO:0000256" key="8">
    <source>
        <dbReference type="ARBA" id="ARBA00023134"/>
    </source>
</evidence>
<dbReference type="GO" id="GO:0003924">
    <property type="term" value="F:GTPase activity"/>
    <property type="evidence" value="ECO:0007669"/>
    <property type="project" value="UniProtKB-UniRule"/>
</dbReference>
<dbReference type="Gene3D" id="2.70.210.12">
    <property type="entry name" value="GTP1/OBG domain"/>
    <property type="match status" value="1"/>
</dbReference>
<dbReference type="Gene3D" id="3.40.50.300">
    <property type="entry name" value="P-loop containing nucleotide triphosphate hydrolases"/>
    <property type="match status" value="1"/>
</dbReference>
<dbReference type="InterPro" id="IPR036726">
    <property type="entry name" value="GTP1_OBG_dom_sf"/>
</dbReference>
<evidence type="ECO:0000259" key="11">
    <source>
        <dbReference type="PROSITE" id="PS51881"/>
    </source>
</evidence>
<dbReference type="GO" id="GO:0005737">
    <property type="term" value="C:cytoplasm"/>
    <property type="evidence" value="ECO:0007669"/>
    <property type="project" value="UniProtKB-SubCell"/>
</dbReference>
<keyword evidence="4 9" id="KW-0479">Metal-binding</keyword>
<dbReference type="InterPro" id="IPR014100">
    <property type="entry name" value="GTP-bd_Obg/CgtA"/>
</dbReference>
<keyword evidence="5 9" id="KW-0547">Nucleotide-binding</keyword>
<proteinExistence type="inferred from homology"/>
<comment type="cofactor">
    <cofactor evidence="1 9">
        <name>Mg(2+)</name>
        <dbReference type="ChEBI" id="CHEBI:18420"/>
    </cofactor>
</comment>
<dbReference type="OrthoDB" id="9807318at2"/>
<dbReference type="PIRSF" id="PIRSF002401">
    <property type="entry name" value="GTP_bd_Obg/CgtA"/>
    <property type="match status" value="1"/>
</dbReference>
<comment type="subcellular location">
    <subcellularLocation>
        <location evidence="9">Cytoplasm</location>
    </subcellularLocation>
</comment>
<dbReference type="PANTHER" id="PTHR11702:SF31">
    <property type="entry name" value="MITOCHONDRIAL RIBOSOME-ASSOCIATED GTPASE 2"/>
    <property type="match status" value="1"/>
</dbReference>
<dbReference type="InterPro" id="IPR036346">
    <property type="entry name" value="GTP-bd_prot_GTP1/OBG_C_sf"/>
</dbReference>
<dbReference type="GO" id="GO:0042254">
    <property type="term" value="P:ribosome biogenesis"/>
    <property type="evidence" value="ECO:0007669"/>
    <property type="project" value="UniProtKB-UniRule"/>
</dbReference>
<comment type="similarity">
    <text evidence="2 9">Belongs to the TRAFAC class OBG-HflX-like GTPase superfamily. OBG GTPase family.</text>
</comment>
<dbReference type="InterPro" id="IPR006169">
    <property type="entry name" value="GTP1_OBG_dom"/>
</dbReference>
<dbReference type="NCBIfam" id="NF008955">
    <property type="entry name" value="PRK12297.1"/>
    <property type="match status" value="1"/>
</dbReference>
<dbReference type="EC" id="3.6.5.-" evidence="9"/>
<organism evidence="13 14">
    <name type="scientific">Paenibacillus sacheonensis</name>
    <dbReference type="NCBI Taxonomy" id="742054"/>
    <lineage>
        <taxon>Bacteria</taxon>
        <taxon>Bacillati</taxon>
        <taxon>Bacillota</taxon>
        <taxon>Bacilli</taxon>
        <taxon>Bacillales</taxon>
        <taxon>Paenibacillaceae</taxon>
        <taxon>Paenibacillus</taxon>
    </lineage>
</organism>
<evidence type="ECO:0000256" key="6">
    <source>
        <dbReference type="ARBA" id="ARBA00022801"/>
    </source>
</evidence>
<feature type="domain" description="OBG-type G" evidence="10">
    <location>
        <begin position="159"/>
        <end position="341"/>
    </location>
</feature>
<dbReference type="NCBIfam" id="TIGR03595">
    <property type="entry name" value="Obg_CgtA_exten"/>
    <property type="match status" value="1"/>
</dbReference>
<dbReference type="GO" id="GO:0005525">
    <property type="term" value="F:GTP binding"/>
    <property type="evidence" value="ECO:0007669"/>
    <property type="project" value="UniProtKB-UniRule"/>
</dbReference>
<dbReference type="SUPFAM" id="SSF82051">
    <property type="entry name" value="Obg GTP-binding protein N-terminal domain"/>
    <property type="match status" value="1"/>
</dbReference>
<keyword evidence="14" id="KW-1185">Reference proteome</keyword>
<feature type="domain" description="Obg" evidence="12">
    <location>
        <begin position="1"/>
        <end position="158"/>
    </location>
</feature>
<dbReference type="Pfam" id="PF09269">
    <property type="entry name" value="DUF1967"/>
    <property type="match status" value="1"/>
</dbReference>
<feature type="domain" description="OCT" evidence="11">
    <location>
        <begin position="363"/>
        <end position="441"/>
    </location>
</feature>
<evidence type="ECO:0000259" key="10">
    <source>
        <dbReference type="PROSITE" id="PS51710"/>
    </source>
</evidence>
<evidence type="ECO:0000259" key="12">
    <source>
        <dbReference type="PROSITE" id="PS51883"/>
    </source>
</evidence>
<sequence length="449" mass="49588">MFVDKAKIFVKGGDGGNGIVSYRREKYVPNGGPAGGDGGKGGDVIFRVDNGLRTLMDFRYQKHFKGERGERGKVKTMHGSNAENTVIRIPPGTVILDDDSGEIIADMTKHGSEIIVAKGGRGGRGNCRFATASNPAPDFAENGEEGVERWIILELKVMADVGLVGFPSVGKSTLLSIVSAAQPKIGAYHFTTISPNLGVVDVGDGRSFVMADLPGLIEGAHEGVGLGHDFLRHVERTRIILHVLDMSGSEGRDPYEDWVTINQELELYNPLLAERPQIIVANKMDMPDSAANLEIFLEQLQADADGDADEDESPKHQVVAMSSLTKQGVQELLYKAMDLLETVPETRQIEEVRDVAERKVYTLDKDEDRSFTVGKENEGFYVESAYIEKFMKRVNLNNSYDAIMRFARTLRMMGVDAELRKIGAKDGDIVRIADFTFEFFEGSDFYYNE</sequence>